<dbReference type="Proteomes" id="UP000291084">
    <property type="component" value="Chromosome 5"/>
</dbReference>
<dbReference type="EMBL" id="AP015038">
    <property type="protein sequence ID" value="BAT88274.1"/>
    <property type="molecule type" value="Genomic_DNA"/>
</dbReference>
<proteinExistence type="predicted"/>
<dbReference type="OrthoDB" id="1925570at2759"/>
<feature type="transmembrane region" description="Helical" evidence="1">
    <location>
        <begin position="80"/>
        <end position="105"/>
    </location>
</feature>
<feature type="transmembrane region" description="Helical" evidence="1">
    <location>
        <begin position="38"/>
        <end position="59"/>
    </location>
</feature>
<dbReference type="PANTHER" id="PTHR36074">
    <property type="entry name" value="ISOPENTENYL-DIPHOSPHATE DELTA-ISOMERASE"/>
    <property type="match status" value="1"/>
</dbReference>
<evidence type="ECO:0000313" key="3">
    <source>
        <dbReference type="Proteomes" id="UP000291084"/>
    </source>
</evidence>
<dbReference type="AlphaFoldDB" id="A0A0S3S616"/>
<organism evidence="2 3">
    <name type="scientific">Vigna angularis var. angularis</name>
    <dbReference type="NCBI Taxonomy" id="157739"/>
    <lineage>
        <taxon>Eukaryota</taxon>
        <taxon>Viridiplantae</taxon>
        <taxon>Streptophyta</taxon>
        <taxon>Embryophyta</taxon>
        <taxon>Tracheophyta</taxon>
        <taxon>Spermatophyta</taxon>
        <taxon>Magnoliopsida</taxon>
        <taxon>eudicotyledons</taxon>
        <taxon>Gunneridae</taxon>
        <taxon>Pentapetalae</taxon>
        <taxon>rosids</taxon>
        <taxon>fabids</taxon>
        <taxon>Fabales</taxon>
        <taxon>Fabaceae</taxon>
        <taxon>Papilionoideae</taxon>
        <taxon>50 kb inversion clade</taxon>
        <taxon>NPAAA clade</taxon>
        <taxon>indigoferoid/millettioid clade</taxon>
        <taxon>Phaseoleae</taxon>
        <taxon>Vigna</taxon>
    </lineage>
</organism>
<evidence type="ECO:0000313" key="2">
    <source>
        <dbReference type="EMBL" id="BAT88274.1"/>
    </source>
</evidence>
<sequence length="140" mass="15121">MAWKLLKDVPQSAARKAGRKMPTLVYICSVSKTTFRGYMLGVSASWVVQVGIGLFQFFKSKSKNENLSNNVRIRVLRQKVFLATVRCNASLIFASIGAGIGASLIRPSVGQWVGCAIGDLVGPVIVAVCADKVLHLNLNL</sequence>
<keyword evidence="1" id="KW-1133">Transmembrane helix</keyword>
<accession>A0A0S3S616</accession>
<protein>
    <submittedName>
        <fullName evidence="2">Uncharacterized protein</fullName>
    </submittedName>
</protein>
<name>A0A0S3S616_PHAAN</name>
<dbReference type="PANTHER" id="PTHR36074:SF1">
    <property type="entry name" value="ISOPENTENYL-DIPHOSPHATE DELTA-ISOMERASE"/>
    <property type="match status" value="1"/>
</dbReference>
<keyword evidence="1" id="KW-0812">Transmembrane</keyword>
<evidence type="ECO:0000256" key="1">
    <source>
        <dbReference type="SAM" id="Phobius"/>
    </source>
</evidence>
<reference evidence="2 3" key="1">
    <citation type="journal article" date="2015" name="Sci. Rep.">
        <title>The power of single molecule real-time sequencing technology in the de novo assembly of a eukaryotic genome.</title>
        <authorList>
            <person name="Sakai H."/>
            <person name="Naito K."/>
            <person name="Ogiso-Tanaka E."/>
            <person name="Takahashi Y."/>
            <person name="Iseki K."/>
            <person name="Muto C."/>
            <person name="Satou K."/>
            <person name="Teruya K."/>
            <person name="Shiroma A."/>
            <person name="Shimoji M."/>
            <person name="Hirano T."/>
            <person name="Itoh T."/>
            <person name="Kaga A."/>
            <person name="Tomooka N."/>
        </authorList>
    </citation>
    <scope>NUCLEOTIDE SEQUENCE [LARGE SCALE GENOMIC DNA]</scope>
    <source>
        <strain evidence="3">cv. Shumari</strain>
    </source>
</reference>
<feature type="transmembrane region" description="Helical" evidence="1">
    <location>
        <begin position="111"/>
        <end position="130"/>
    </location>
</feature>
<keyword evidence="3" id="KW-1185">Reference proteome</keyword>
<gene>
    <name evidence="2" type="primary">Vigan.05G173100</name>
    <name evidence="2" type="ORF">VIGAN_05173100</name>
</gene>
<keyword evidence="1" id="KW-0472">Membrane</keyword>